<evidence type="ECO:0000313" key="2">
    <source>
        <dbReference type="EMBL" id="KIW46808.1"/>
    </source>
</evidence>
<proteinExistence type="predicted"/>
<keyword evidence="1" id="KW-0732">Signal</keyword>
<dbReference type="HOGENOM" id="CLU_1855290_0_0_1"/>
<evidence type="ECO:0000313" key="3">
    <source>
        <dbReference type="Proteomes" id="UP000053342"/>
    </source>
</evidence>
<reference evidence="2 3" key="1">
    <citation type="submission" date="2015-01" db="EMBL/GenBank/DDBJ databases">
        <title>The Genome Sequence of Exophiala oligosperma CBS72588.</title>
        <authorList>
            <consortium name="The Broad Institute Genomics Platform"/>
            <person name="Cuomo C."/>
            <person name="de Hoog S."/>
            <person name="Gorbushina A."/>
            <person name="Stielow B."/>
            <person name="Teixiera M."/>
            <person name="Abouelleil A."/>
            <person name="Chapman S.B."/>
            <person name="Priest M."/>
            <person name="Young S.K."/>
            <person name="Wortman J."/>
            <person name="Nusbaum C."/>
            <person name="Birren B."/>
        </authorList>
    </citation>
    <scope>NUCLEOTIDE SEQUENCE [LARGE SCALE GENOMIC DNA]</scope>
    <source>
        <strain evidence="2 3">CBS 72588</strain>
    </source>
</reference>
<dbReference type="AlphaFoldDB" id="A0A0D2DUI1"/>
<keyword evidence="3" id="KW-1185">Reference proteome</keyword>
<accession>A0A0D2DUI1</accession>
<feature type="signal peptide" evidence="1">
    <location>
        <begin position="1"/>
        <end position="27"/>
    </location>
</feature>
<dbReference type="RefSeq" id="XP_016267024.1">
    <property type="nucleotide sequence ID" value="XM_016403127.1"/>
</dbReference>
<dbReference type="Proteomes" id="UP000053342">
    <property type="component" value="Unassembled WGS sequence"/>
</dbReference>
<feature type="chain" id="PRO_5002251739" evidence="1">
    <location>
        <begin position="28"/>
        <end position="138"/>
    </location>
</feature>
<gene>
    <name evidence="2" type="ORF">PV06_02442</name>
</gene>
<dbReference type="EMBL" id="KN847333">
    <property type="protein sequence ID" value="KIW46808.1"/>
    <property type="molecule type" value="Genomic_DNA"/>
</dbReference>
<organism evidence="2 3">
    <name type="scientific">Exophiala oligosperma</name>
    <dbReference type="NCBI Taxonomy" id="215243"/>
    <lineage>
        <taxon>Eukaryota</taxon>
        <taxon>Fungi</taxon>
        <taxon>Dikarya</taxon>
        <taxon>Ascomycota</taxon>
        <taxon>Pezizomycotina</taxon>
        <taxon>Eurotiomycetes</taxon>
        <taxon>Chaetothyriomycetidae</taxon>
        <taxon>Chaetothyriales</taxon>
        <taxon>Herpotrichiellaceae</taxon>
        <taxon>Exophiala</taxon>
    </lineage>
</organism>
<sequence length="138" mass="15180">MAMLPDVQRIWLVFLLVLLILLTLCPSQTCAHPHAHPASDTDITTNVTFMTGRLNFTDALSHGFLASEAVEEKEKCKCDPGECCIKYGDHDTCCHSDQDCCPGIIFFPPSIVHPCCCQTSIDDDDVGVKNGYCDYSCC</sequence>
<dbReference type="VEuPathDB" id="FungiDB:PV06_02442"/>
<dbReference type="GeneID" id="27354516"/>
<evidence type="ECO:0000256" key="1">
    <source>
        <dbReference type="SAM" id="SignalP"/>
    </source>
</evidence>
<name>A0A0D2DUI1_9EURO</name>
<protein>
    <submittedName>
        <fullName evidence="2">Uncharacterized protein</fullName>
    </submittedName>
</protein>